<organism evidence="1 2">
    <name type="scientific">Taklimakanibacter albus</name>
    <dbReference type="NCBI Taxonomy" id="2800327"/>
    <lineage>
        <taxon>Bacteria</taxon>
        <taxon>Pseudomonadati</taxon>
        <taxon>Pseudomonadota</taxon>
        <taxon>Alphaproteobacteria</taxon>
        <taxon>Hyphomicrobiales</taxon>
        <taxon>Aestuariivirgaceae</taxon>
        <taxon>Taklimakanibacter</taxon>
    </lineage>
</organism>
<protein>
    <submittedName>
        <fullName evidence="1">ABC transporter permease</fullName>
    </submittedName>
</protein>
<accession>A0ACC5RF83</accession>
<comment type="caution">
    <text evidence="1">The sequence shown here is derived from an EMBL/GenBank/DDBJ whole genome shotgun (WGS) entry which is preliminary data.</text>
</comment>
<sequence length="305" mass="32853">MWSYVARRIFQALITTVVTATAVFIMVRVAPGDPIEVLLGDMASAEEIARGREAYGLDQPLLVQLGIYLGKAATLDFGKSITQGIPVHELVLSRVGPSVLLGLVTILLTIVIAIPLGILCALRRDRTTDKITSGGAFVALSLPDFWLGIVLILIFSRTLHLLPSSGGSGLAFIMPAVTLALPLAAVNFRLMRNETIGVLKAPYVTLARARGLRLFDILKRHVLRNAIIPVLTIGGVQFGHLLGGAAVIESVFGWPGIGQLLIRSIATRDYPVVQGCIILMTVMVVAVNLLVDLAYRFIDPRFRSA</sequence>
<name>A0ACC5RF83_9HYPH</name>
<evidence type="ECO:0000313" key="2">
    <source>
        <dbReference type="Proteomes" id="UP000616151"/>
    </source>
</evidence>
<gene>
    <name evidence="1" type="ORF">JHL16_33600</name>
</gene>
<keyword evidence="2" id="KW-1185">Reference proteome</keyword>
<dbReference type="Proteomes" id="UP000616151">
    <property type="component" value="Unassembled WGS sequence"/>
</dbReference>
<reference evidence="1" key="1">
    <citation type="submission" date="2021-01" db="EMBL/GenBank/DDBJ databases">
        <authorList>
            <person name="Sun Q."/>
        </authorList>
    </citation>
    <scope>NUCLEOTIDE SEQUENCE</scope>
    <source>
        <strain evidence="1">YIM B02566</strain>
    </source>
</reference>
<proteinExistence type="predicted"/>
<dbReference type="EMBL" id="JAENHL010000008">
    <property type="protein sequence ID" value="MBK1871351.1"/>
    <property type="molecule type" value="Genomic_DNA"/>
</dbReference>
<evidence type="ECO:0000313" key="1">
    <source>
        <dbReference type="EMBL" id="MBK1871351.1"/>
    </source>
</evidence>